<organism evidence="2 3">
    <name type="scientific">Lysobacter enzymogenes</name>
    <dbReference type="NCBI Taxonomy" id="69"/>
    <lineage>
        <taxon>Bacteria</taxon>
        <taxon>Pseudomonadati</taxon>
        <taxon>Pseudomonadota</taxon>
        <taxon>Gammaproteobacteria</taxon>
        <taxon>Lysobacterales</taxon>
        <taxon>Lysobacteraceae</taxon>
        <taxon>Lysobacter</taxon>
    </lineage>
</organism>
<reference evidence="2 3" key="1">
    <citation type="journal article" date="2017" name="DNA Res.">
        <title>Complete genome sequence and expression profile of the commercial lytic enzyme producer Lysobacter enzymogenes M497-1.</title>
        <authorList>
            <person name="Takami H."/>
            <person name="Toyoda A."/>
            <person name="Uchiyama I."/>
            <person name="Itoh T."/>
            <person name="Takaki Y."/>
            <person name="Arai W."/>
            <person name="Nishi S."/>
            <person name="Kawai M."/>
            <person name="Shinya K."/>
            <person name="Ikeda H."/>
        </authorList>
    </citation>
    <scope>NUCLEOTIDE SEQUENCE [LARGE SCALE GENOMIC DNA]</scope>
    <source>
        <strain evidence="2 3">M497-1</strain>
    </source>
</reference>
<sequence length="184" mass="20098">MKRKFPAFIVFALLFVSGGAGAESDRTTDIGKIISEGKFQPTVPDDSAFVSKYGMGSRAETHGTLFRSYQDKKNRTWVRLSIDTDPVPSERFVSEILVSSKAVSKKVKPANFGDRILSLRGVTLGASVSALRKLSGEGETSHGKISGQDYEVKRYYPVNGDPSLYNDFYIANGKVIAFSVGLTE</sequence>
<feature type="signal peptide" evidence="1">
    <location>
        <begin position="1"/>
        <end position="22"/>
    </location>
</feature>
<proteinExistence type="predicted"/>
<name>A0AAU9AEP8_LYSEN</name>
<dbReference type="EMBL" id="AP014940">
    <property type="protein sequence ID" value="BAV95725.1"/>
    <property type="molecule type" value="Genomic_DNA"/>
</dbReference>
<dbReference type="AlphaFoldDB" id="A0AAU9AEP8"/>
<evidence type="ECO:0000313" key="2">
    <source>
        <dbReference type="EMBL" id="BAV95725.1"/>
    </source>
</evidence>
<dbReference type="KEGG" id="lem:LEN_0238"/>
<dbReference type="Proteomes" id="UP000218824">
    <property type="component" value="Chromosome"/>
</dbReference>
<evidence type="ECO:0000256" key="1">
    <source>
        <dbReference type="SAM" id="SignalP"/>
    </source>
</evidence>
<keyword evidence="1" id="KW-0732">Signal</keyword>
<accession>A0AAU9AEP8</accession>
<gene>
    <name evidence="2" type="ORF">LEN_0238</name>
</gene>
<feature type="chain" id="PRO_5043571905" evidence="1">
    <location>
        <begin position="23"/>
        <end position="184"/>
    </location>
</feature>
<evidence type="ECO:0000313" key="3">
    <source>
        <dbReference type="Proteomes" id="UP000218824"/>
    </source>
</evidence>
<protein>
    <submittedName>
        <fullName evidence="2">Uncharacterized protein</fullName>
    </submittedName>
</protein>